<proteinExistence type="predicted"/>
<dbReference type="EMBL" id="JACGCI010000032">
    <property type="protein sequence ID" value="KAF6754860.1"/>
    <property type="molecule type" value="Genomic_DNA"/>
</dbReference>
<evidence type="ECO:0000313" key="2">
    <source>
        <dbReference type="Proteomes" id="UP000521943"/>
    </source>
</evidence>
<dbReference type="Proteomes" id="UP000521943">
    <property type="component" value="Unassembled WGS sequence"/>
</dbReference>
<gene>
    <name evidence="1" type="ORF">DFP72DRAFT_1045715</name>
</gene>
<organism evidence="1 2">
    <name type="scientific">Ephemerocybe angulata</name>
    <dbReference type="NCBI Taxonomy" id="980116"/>
    <lineage>
        <taxon>Eukaryota</taxon>
        <taxon>Fungi</taxon>
        <taxon>Dikarya</taxon>
        <taxon>Basidiomycota</taxon>
        <taxon>Agaricomycotina</taxon>
        <taxon>Agaricomycetes</taxon>
        <taxon>Agaricomycetidae</taxon>
        <taxon>Agaricales</taxon>
        <taxon>Agaricineae</taxon>
        <taxon>Psathyrellaceae</taxon>
        <taxon>Ephemerocybe</taxon>
    </lineage>
</organism>
<evidence type="ECO:0000313" key="1">
    <source>
        <dbReference type="EMBL" id="KAF6754860.1"/>
    </source>
</evidence>
<reference evidence="1 2" key="1">
    <citation type="submission" date="2020-07" db="EMBL/GenBank/DDBJ databases">
        <title>Comparative genomics of pyrophilous fungi reveals a link between fire events and developmental genes.</title>
        <authorList>
            <consortium name="DOE Joint Genome Institute"/>
            <person name="Steindorff A.S."/>
            <person name="Carver A."/>
            <person name="Calhoun S."/>
            <person name="Stillman K."/>
            <person name="Liu H."/>
            <person name="Lipzen A."/>
            <person name="Pangilinan J."/>
            <person name="Labutti K."/>
            <person name="Bruns T.D."/>
            <person name="Grigoriev I.V."/>
        </authorList>
    </citation>
    <scope>NUCLEOTIDE SEQUENCE [LARGE SCALE GENOMIC DNA]</scope>
    <source>
        <strain evidence="1 2">CBS 144469</strain>
    </source>
</reference>
<sequence>MSTTTPFDSVMMKYTHLLSTNDPPSATEEAEIREEIMMATIQQDTTVPEIQNALATYRSILSPVRRLSLEVIGKFLDPGARGDDGLVVNGSVASFCLVSKAWQKAAITKHSLWRDARINRDKPLFNEVVAWLGRSGTFSKTLRIEFLDRQQPMLCKKHSQGYKPADNNPDADEYGDDIHPGSEECIVAKTQLAKLLLEGPQVDMLAVTVSSTWCVRELFRSVRARAISKGLSWPGIPSLALRIVAKGGHWAETQDPDESMFKYLPHNSLSLLSLDLIIGGALRILPQTFGFQFNIPSSTLNTLTSLKVRTDLDGPQVARLLPHCGQLEHLEIKYASRNLRAQRWTGDVASLNLPARIDLPRLHTLQVDGIPPSTVRSILHFIRTPALVNLSFQIKAMHRFVDLRARSAGDHAGHFPERFLQSLGLLPQDQELEAEMTPNLHSLTMGDGKGHVYRLFLAGTALEAITQHFSSLKCLVLYGVKCINNEDPFQTLCHHMEQHQTQLLPNLEYIEITFSDDSFPLESLFQFVESRHHWARGPVGHNQPRDSLQMVALRISENSVNLANLNTYNTSPTIDRIRNLGISVERLFEL</sequence>
<dbReference type="AlphaFoldDB" id="A0A8H6HX57"/>
<accession>A0A8H6HX57</accession>
<comment type="caution">
    <text evidence="1">The sequence shown here is derived from an EMBL/GenBank/DDBJ whole genome shotgun (WGS) entry which is preliminary data.</text>
</comment>
<dbReference type="Gene3D" id="3.80.10.10">
    <property type="entry name" value="Ribonuclease Inhibitor"/>
    <property type="match status" value="1"/>
</dbReference>
<name>A0A8H6HX57_9AGAR</name>
<protein>
    <recommendedName>
        <fullName evidence="3">F-box domain-containing protein</fullName>
    </recommendedName>
</protein>
<keyword evidence="2" id="KW-1185">Reference proteome</keyword>
<evidence type="ECO:0008006" key="3">
    <source>
        <dbReference type="Google" id="ProtNLM"/>
    </source>
</evidence>
<dbReference type="OrthoDB" id="3071265at2759"/>
<dbReference type="InterPro" id="IPR032675">
    <property type="entry name" value="LRR_dom_sf"/>
</dbReference>